<evidence type="ECO:0000256" key="1">
    <source>
        <dbReference type="SAM" id="MobiDB-lite"/>
    </source>
</evidence>
<gene>
    <name evidence="2" type="ORF">HINF_LOCUS21189</name>
    <name evidence="3" type="ORF">HINF_LOCUS68884</name>
</gene>
<sequence>MDPAQIEKLFAEQLSGGGKNLNLTKEEEERMKKSFKDPEFMKLFSAFAQELSTEQGKMSIDQEIKKMEEYAESKAFVEGEQIRQMEESAKRPIIQKKDEKLTAHQKKIAREREMAIQALEKKQKQDQEQKAKIGEQMKKMSEMQKELKDLEEKKKAADSFKPGNMENQAQMTAEDYQKLDQLLQQAKDLGIATESNKKASDVDKIMEKLAGPKEEVVEKKVTTLPSEVIYVQDVQYGDYIQDEKLNVNAARGYKSIQVRLPIPDDAIKETMKLEIEKNIVKYSCETPTRKFIMERKTDVTLKQRESQAKLRNFDAQAAEKVGCKQFLEVTVNIDNNSEQSVQYYMNQIKEIKHVETGKVVEKLEETETDSIPEPKIELSKPSIEVPDFIKEQSQKWESVQSQAAPVVAVSKESQKSFNELYKEQQQKKQKKFDVNDIDAGLQVFDKTGVEFVFRGKVFGFSNPDLVDALQ</sequence>
<keyword evidence="4" id="KW-1185">Reference proteome</keyword>
<dbReference type="Proteomes" id="UP001642409">
    <property type="component" value="Unassembled WGS sequence"/>
</dbReference>
<evidence type="ECO:0000313" key="4">
    <source>
        <dbReference type="Proteomes" id="UP001642409"/>
    </source>
</evidence>
<dbReference type="EMBL" id="CAXDID020000494">
    <property type="protein sequence ID" value="CAL6097334.1"/>
    <property type="molecule type" value="Genomic_DNA"/>
</dbReference>
<feature type="region of interest" description="Disordered" evidence="1">
    <location>
        <begin position="140"/>
        <end position="163"/>
    </location>
</feature>
<evidence type="ECO:0000313" key="2">
    <source>
        <dbReference type="EMBL" id="CAI9933544.1"/>
    </source>
</evidence>
<accession>A0AA86PCD2</accession>
<protein>
    <submittedName>
        <fullName evidence="2">Uncharacterized protein</fullName>
    </submittedName>
</protein>
<reference evidence="3 4" key="2">
    <citation type="submission" date="2024-07" db="EMBL/GenBank/DDBJ databases">
        <authorList>
            <person name="Akdeniz Z."/>
        </authorList>
    </citation>
    <scope>NUCLEOTIDE SEQUENCE [LARGE SCALE GENOMIC DNA]</scope>
</reference>
<comment type="caution">
    <text evidence="2">The sequence shown here is derived from an EMBL/GenBank/DDBJ whole genome shotgun (WGS) entry which is preliminary data.</text>
</comment>
<proteinExistence type="predicted"/>
<feature type="compositionally biased region" description="Basic and acidic residues" evidence="1">
    <location>
        <begin position="140"/>
        <end position="158"/>
    </location>
</feature>
<dbReference type="EMBL" id="CATOUU010000543">
    <property type="protein sequence ID" value="CAI9933544.1"/>
    <property type="molecule type" value="Genomic_DNA"/>
</dbReference>
<evidence type="ECO:0000313" key="3">
    <source>
        <dbReference type="EMBL" id="CAL6097334.1"/>
    </source>
</evidence>
<reference evidence="2" key="1">
    <citation type="submission" date="2023-06" db="EMBL/GenBank/DDBJ databases">
        <authorList>
            <person name="Kurt Z."/>
        </authorList>
    </citation>
    <scope>NUCLEOTIDE SEQUENCE</scope>
</reference>
<name>A0AA86PCD2_9EUKA</name>
<dbReference type="AlphaFoldDB" id="A0AA86PCD2"/>
<organism evidence="2">
    <name type="scientific">Hexamita inflata</name>
    <dbReference type="NCBI Taxonomy" id="28002"/>
    <lineage>
        <taxon>Eukaryota</taxon>
        <taxon>Metamonada</taxon>
        <taxon>Diplomonadida</taxon>
        <taxon>Hexamitidae</taxon>
        <taxon>Hexamitinae</taxon>
        <taxon>Hexamita</taxon>
    </lineage>
</organism>